<dbReference type="GO" id="GO:0055085">
    <property type="term" value="P:transmembrane transport"/>
    <property type="evidence" value="ECO:0007669"/>
    <property type="project" value="InterPro"/>
</dbReference>
<dbReference type="OrthoDB" id="9804353at2"/>
<dbReference type="Proteomes" id="UP000002318">
    <property type="component" value="Chromosome"/>
</dbReference>
<evidence type="ECO:0000256" key="2">
    <source>
        <dbReference type="ARBA" id="ARBA00022448"/>
    </source>
</evidence>
<dbReference type="PANTHER" id="PTHR30151:SF0">
    <property type="entry name" value="ABC TRANSPORTER PERMEASE PROTEIN MJ0413-RELATED"/>
    <property type="match status" value="1"/>
</dbReference>
<dbReference type="EMBL" id="CP002116">
    <property type="protein sequence ID" value="ADK83149.1"/>
    <property type="molecule type" value="Genomic_DNA"/>
</dbReference>
<dbReference type="GO" id="GO:0005886">
    <property type="term" value="C:plasma membrane"/>
    <property type="evidence" value="ECO:0007669"/>
    <property type="project" value="UniProtKB-SubCell"/>
</dbReference>
<organism evidence="9 10">
    <name type="scientific">Sediminispirochaeta smaragdinae (strain DSM 11293 / JCM 15392 / SEBR 4228)</name>
    <name type="common">Spirochaeta smaragdinae</name>
    <dbReference type="NCBI Taxonomy" id="573413"/>
    <lineage>
        <taxon>Bacteria</taxon>
        <taxon>Pseudomonadati</taxon>
        <taxon>Spirochaetota</taxon>
        <taxon>Spirochaetia</taxon>
        <taxon>Spirochaetales</taxon>
        <taxon>Spirochaetaceae</taxon>
        <taxon>Sediminispirochaeta</taxon>
    </lineage>
</organism>
<feature type="transmembrane region" description="Helical" evidence="7">
    <location>
        <begin position="37"/>
        <end position="54"/>
    </location>
</feature>
<dbReference type="AlphaFoldDB" id="E1R9I0"/>
<comment type="similarity">
    <text evidence="7">Belongs to the binding-protein-dependent transport system permease family.</text>
</comment>
<dbReference type="Gene3D" id="1.10.3720.10">
    <property type="entry name" value="MetI-like"/>
    <property type="match status" value="1"/>
</dbReference>
<protein>
    <submittedName>
        <fullName evidence="9">Binding-protein-dependent transport systems inner membrane component</fullName>
    </submittedName>
</protein>
<dbReference type="KEGG" id="ssm:Spirs_4067"/>
<name>E1R9I0_SEDSS</name>
<dbReference type="PROSITE" id="PS50928">
    <property type="entry name" value="ABC_TM1"/>
    <property type="match status" value="1"/>
</dbReference>
<keyword evidence="5 7" id="KW-1133">Transmembrane helix</keyword>
<dbReference type="InterPro" id="IPR000515">
    <property type="entry name" value="MetI-like"/>
</dbReference>
<evidence type="ECO:0000256" key="5">
    <source>
        <dbReference type="ARBA" id="ARBA00022989"/>
    </source>
</evidence>
<dbReference type="SUPFAM" id="SSF161098">
    <property type="entry name" value="MetI-like"/>
    <property type="match status" value="1"/>
</dbReference>
<dbReference type="STRING" id="573413.Spirs_4067"/>
<keyword evidence="2 7" id="KW-0813">Transport</keyword>
<comment type="subcellular location">
    <subcellularLocation>
        <location evidence="1 7">Cell membrane</location>
        <topology evidence="1 7">Multi-pass membrane protein</topology>
    </subcellularLocation>
</comment>
<evidence type="ECO:0000256" key="3">
    <source>
        <dbReference type="ARBA" id="ARBA00022475"/>
    </source>
</evidence>
<feature type="transmembrane region" description="Helical" evidence="7">
    <location>
        <begin position="214"/>
        <end position="240"/>
    </location>
</feature>
<dbReference type="PANTHER" id="PTHR30151">
    <property type="entry name" value="ALKANE SULFONATE ABC TRANSPORTER-RELATED, MEMBRANE SUBUNIT"/>
    <property type="match status" value="1"/>
</dbReference>
<feature type="domain" description="ABC transmembrane type-1" evidence="8">
    <location>
        <begin position="52"/>
        <end position="240"/>
    </location>
</feature>
<sequence>MKRFFSGPIIGLGVVILLWAALSSFRPEIIPPPLSTFALFFSLLPGVLLAHAGATMLRAVTAIVVTSLIAVPLGVAAGRCRLIDRVLSPVSYLLYPIPKVALLPVVMLLFGLGNQAKVILLILVLFFQMMLAIRDAAANIPDQYFTTIEVLGGGPLAKLRYVIIPAGLPRYVTALRVGTGTALAALFFSETFATHYGLGFFIMDCWMRINYPEMFAGIIAMGVVGGIMFALIDLAEYLLIPWNRQK</sequence>
<feature type="transmembrane region" description="Helical" evidence="7">
    <location>
        <begin position="60"/>
        <end position="80"/>
    </location>
</feature>
<feature type="transmembrane region" description="Helical" evidence="7">
    <location>
        <begin position="6"/>
        <end position="25"/>
    </location>
</feature>
<dbReference type="HOGENOM" id="CLU_046113_1_3_12"/>
<dbReference type="Pfam" id="PF00528">
    <property type="entry name" value="BPD_transp_1"/>
    <property type="match status" value="1"/>
</dbReference>
<dbReference type="CDD" id="cd06261">
    <property type="entry name" value="TM_PBP2"/>
    <property type="match status" value="1"/>
</dbReference>
<keyword evidence="3" id="KW-1003">Cell membrane</keyword>
<evidence type="ECO:0000313" key="10">
    <source>
        <dbReference type="Proteomes" id="UP000002318"/>
    </source>
</evidence>
<dbReference type="InterPro" id="IPR035906">
    <property type="entry name" value="MetI-like_sf"/>
</dbReference>
<evidence type="ECO:0000256" key="7">
    <source>
        <dbReference type="RuleBase" id="RU363032"/>
    </source>
</evidence>
<evidence type="ECO:0000256" key="6">
    <source>
        <dbReference type="ARBA" id="ARBA00023136"/>
    </source>
</evidence>
<keyword evidence="10" id="KW-1185">Reference proteome</keyword>
<keyword evidence="4 7" id="KW-0812">Transmembrane</keyword>
<evidence type="ECO:0000256" key="4">
    <source>
        <dbReference type="ARBA" id="ARBA00022692"/>
    </source>
</evidence>
<evidence type="ECO:0000256" key="1">
    <source>
        <dbReference type="ARBA" id="ARBA00004651"/>
    </source>
</evidence>
<reference evidence="9 10" key="1">
    <citation type="journal article" date="2010" name="Stand. Genomic Sci.">
        <title>Complete genome sequence of Spirochaeta smaragdinae type strain (SEBR 4228).</title>
        <authorList>
            <person name="Mavromatis K."/>
            <person name="Yasawong M."/>
            <person name="Chertkov O."/>
            <person name="Lapidus A."/>
            <person name="Lucas S."/>
            <person name="Nolan M."/>
            <person name="Del Rio T.G."/>
            <person name="Tice H."/>
            <person name="Cheng J.F."/>
            <person name="Pitluck S."/>
            <person name="Liolios K."/>
            <person name="Ivanova N."/>
            <person name="Tapia R."/>
            <person name="Han C."/>
            <person name="Bruce D."/>
            <person name="Goodwin L."/>
            <person name="Pati A."/>
            <person name="Chen A."/>
            <person name="Palaniappan K."/>
            <person name="Land M."/>
            <person name="Hauser L."/>
            <person name="Chang Y.J."/>
            <person name="Jeffries C.D."/>
            <person name="Detter J.C."/>
            <person name="Rohde M."/>
            <person name="Brambilla E."/>
            <person name="Spring S."/>
            <person name="Goker M."/>
            <person name="Sikorski J."/>
            <person name="Woyke T."/>
            <person name="Bristow J."/>
            <person name="Eisen J.A."/>
            <person name="Markowitz V."/>
            <person name="Hugenholtz P."/>
            <person name="Klenk H.P."/>
            <person name="Kyrpides N.C."/>
        </authorList>
    </citation>
    <scope>NUCLEOTIDE SEQUENCE [LARGE SCALE GENOMIC DNA]</scope>
    <source>
        <strain evidence="10">DSM 11293 / JCM 15392 / SEBR 4228</strain>
    </source>
</reference>
<gene>
    <name evidence="9" type="ordered locus">Spirs_4067</name>
</gene>
<feature type="transmembrane region" description="Helical" evidence="7">
    <location>
        <begin position="180"/>
        <end position="202"/>
    </location>
</feature>
<evidence type="ECO:0000259" key="8">
    <source>
        <dbReference type="PROSITE" id="PS50928"/>
    </source>
</evidence>
<dbReference type="eggNOG" id="COG0600">
    <property type="taxonomic scope" value="Bacteria"/>
</dbReference>
<keyword evidence="6 7" id="KW-0472">Membrane</keyword>
<accession>E1R9I0</accession>
<dbReference type="RefSeq" id="WP_013256605.1">
    <property type="nucleotide sequence ID" value="NC_014364.1"/>
</dbReference>
<evidence type="ECO:0000313" key="9">
    <source>
        <dbReference type="EMBL" id="ADK83149.1"/>
    </source>
</evidence>
<proteinExistence type="inferred from homology"/>